<proteinExistence type="predicted"/>
<dbReference type="EMBL" id="CM044708">
    <property type="protein sequence ID" value="KAI5650933.1"/>
    <property type="molecule type" value="Genomic_DNA"/>
</dbReference>
<comment type="caution">
    <text evidence="1">The sequence shown here is derived from an EMBL/GenBank/DDBJ whole genome shotgun (WGS) entry which is preliminary data.</text>
</comment>
<evidence type="ECO:0000313" key="1">
    <source>
        <dbReference type="EMBL" id="KAI5650933.1"/>
    </source>
</evidence>
<name>A0ACB9ZV68_CATRO</name>
<sequence length="805" mass="91295">MMRIVGYLVALILLSAVVNLCVESAPQAYTRRDPGHPQWHHGAFQDVKDSVRSDVREMLHSRAEVPFQVPLEVNVVLIGFNGDGGYRYTIDSQKLEEFLRVSFSSHRPSCLETAKPLDIEHHIVYNVFPVGQPELIALEKVLKTAMVPAGTGRESEFGREVPLFEVEASAVETEFHRLYSYLFDLESRGYSVEEMDRPWPNAIFIVNFDKVRIDPRNKDIDLDSLMYGRITPLSEDEMKKQEGDYVYRYRYNGGGATQVWLSSGRLVVIDLSAGPCTYGKIETEEGSVSSKTLPRLQKVLFPRGLGIAGEHAAHNIFIGQLGALIATTVEHVIAPDVRYETVDMTMRLLIPIIVLQNHNRYHILEKGHNYSIDIAAIEAEVKKMVHQEQELVIVGGSHPLHHHEKLSIAVSKAMRGHSLQETKKDGRFHVHTKTYLDGSILKEEMERSADVLAAGLLEVSDPSLTSKFYLRQRWMEHGTNDSVIKHKPVWAMYRAARKDKKKIAAMKKELQRTYGTRVVPVFVLSLADVDEQLMMEDESLLWTSKDVVIVLQHLNEKIPLSYVSEVERRHAIPSEAQRHILAGLASVVGGLSAPYEKASHVHERPVVNWLWAAGCHPFGPFSNTSKISQMLHDVALRNTIYARVDAALHRIRETSESVQTFAAEYLKTPLGEPVKGKKNKTSTELWLEKFYKKTTNLPEPFPHELVERVEKYLDSIEEQLVDLSSLLYDHRLEEANMNSSQILQSASLTQQYVDHVLEVEREKMKCCSIMYGEPKQSSQNFIYAGILLAGFVVYFAVIFFSSPVR</sequence>
<reference evidence="2" key="1">
    <citation type="journal article" date="2023" name="Nat. Plants">
        <title>Single-cell RNA sequencing provides a high-resolution roadmap for understanding the multicellular compartmentation of specialized metabolism.</title>
        <authorList>
            <person name="Sun S."/>
            <person name="Shen X."/>
            <person name="Li Y."/>
            <person name="Li Y."/>
            <person name="Wang S."/>
            <person name="Li R."/>
            <person name="Zhang H."/>
            <person name="Shen G."/>
            <person name="Guo B."/>
            <person name="Wei J."/>
            <person name="Xu J."/>
            <person name="St-Pierre B."/>
            <person name="Chen S."/>
            <person name="Sun C."/>
        </authorList>
    </citation>
    <scope>NUCLEOTIDE SEQUENCE [LARGE SCALE GENOMIC DNA]</scope>
</reference>
<organism evidence="1 2">
    <name type="scientific">Catharanthus roseus</name>
    <name type="common">Madagascar periwinkle</name>
    <name type="synonym">Vinca rosea</name>
    <dbReference type="NCBI Taxonomy" id="4058"/>
    <lineage>
        <taxon>Eukaryota</taxon>
        <taxon>Viridiplantae</taxon>
        <taxon>Streptophyta</taxon>
        <taxon>Embryophyta</taxon>
        <taxon>Tracheophyta</taxon>
        <taxon>Spermatophyta</taxon>
        <taxon>Magnoliopsida</taxon>
        <taxon>eudicotyledons</taxon>
        <taxon>Gunneridae</taxon>
        <taxon>Pentapetalae</taxon>
        <taxon>asterids</taxon>
        <taxon>lamiids</taxon>
        <taxon>Gentianales</taxon>
        <taxon>Apocynaceae</taxon>
        <taxon>Rauvolfioideae</taxon>
        <taxon>Vinceae</taxon>
        <taxon>Catharanthinae</taxon>
        <taxon>Catharanthus</taxon>
    </lineage>
</organism>
<dbReference type="Proteomes" id="UP001060085">
    <property type="component" value="Linkage Group LG08"/>
</dbReference>
<accession>A0ACB9ZV68</accession>
<evidence type="ECO:0000313" key="2">
    <source>
        <dbReference type="Proteomes" id="UP001060085"/>
    </source>
</evidence>
<protein>
    <submittedName>
        <fullName evidence="1">Uncharacterized protein</fullName>
    </submittedName>
</protein>
<keyword evidence="2" id="KW-1185">Reference proteome</keyword>
<gene>
    <name evidence="1" type="ORF">M9H77_36938</name>
</gene>